<evidence type="ECO:0000313" key="3">
    <source>
        <dbReference type="Proteomes" id="UP001151081"/>
    </source>
</evidence>
<comment type="caution">
    <text evidence="2">The sequence shown here is derived from an EMBL/GenBank/DDBJ whole genome shotgun (WGS) entry which is preliminary data.</text>
</comment>
<accession>A0A9X4AZ42</accession>
<dbReference type="Gene3D" id="1.25.40.10">
    <property type="entry name" value="Tetratricopeptide repeat domain"/>
    <property type="match status" value="1"/>
</dbReference>
<reference evidence="2 3" key="1">
    <citation type="submission" date="2021-04" db="EMBL/GenBank/DDBJ databases">
        <title>Genome analysis of Polyangium sp.</title>
        <authorList>
            <person name="Li Y."/>
            <person name="Wang J."/>
        </authorList>
    </citation>
    <scope>NUCLEOTIDE SEQUENCE [LARGE SCALE GENOMIC DNA]</scope>
    <source>
        <strain evidence="2 3">SDU14</strain>
    </source>
</reference>
<feature type="region of interest" description="Disordered" evidence="1">
    <location>
        <begin position="38"/>
        <end position="69"/>
    </location>
</feature>
<dbReference type="Proteomes" id="UP001151081">
    <property type="component" value="Unassembled WGS sequence"/>
</dbReference>
<dbReference type="EMBL" id="JAGTJJ010000061">
    <property type="protein sequence ID" value="MDC3987950.1"/>
    <property type="molecule type" value="Genomic_DNA"/>
</dbReference>
<name>A0A9X4AZ42_9BACT</name>
<evidence type="ECO:0000256" key="1">
    <source>
        <dbReference type="SAM" id="MobiDB-lite"/>
    </source>
</evidence>
<dbReference type="AlphaFoldDB" id="A0A9X4AZ42"/>
<protein>
    <recommendedName>
        <fullName evidence="4">Beta-lactamase</fullName>
    </recommendedName>
</protein>
<gene>
    <name evidence="2" type="ORF">KEG57_46220</name>
</gene>
<evidence type="ECO:0000313" key="2">
    <source>
        <dbReference type="EMBL" id="MDC3987950.1"/>
    </source>
</evidence>
<feature type="compositionally biased region" description="Low complexity" evidence="1">
    <location>
        <begin position="39"/>
        <end position="57"/>
    </location>
</feature>
<keyword evidence="3" id="KW-1185">Reference proteome</keyword>
<dbReference type="InterPro" id="IPR011990">
    <property type="entry name" value="TPR-like_helical_dom_sf"/>
</dbReference>
<dbReference type="SUPFAM" id="SSF81901">
    <property type="entry name" value="HCP-like"/>
    <property type="match status" value="1"/>
</dbReference>
<evidence type="ECO:0008006" key="4">
    <source>
        <dbReference type="Google" id="ProtNLM"/>
    </source>
</evidence>
<sequence length="433" mass="48399">MMRDDRLDGRRWSAKWALLAAFVGIVCCNRENVTPQPEAAVSSVPAPITSASTSASAGSQPRRAPWRTSPNARFEELGKQCDDGAATGCEAALVLVLEAEHAYGAKPFAEPNVERIPTIAKRGCDLGNKLACAFIKRAEVDKLPVRHDKRWHEMVRALCDTGGDPLCFSYRNGAPIDRIKWTWKACEQGIGTECLALVTNARDYDLEADADQKRFAQKACDAYIQTCYDAIERLLPEHPERTAWPEVRAMHERSATEQSKRCAEGQPTCGFAAYAMLELGRDYAEIRRYAEAGLEDRDELAAYVVGRLAEEALGQPADLAMAAKFYEKCGWVVRDWEKVCHARLSELYEKGKGVPKDTNLAFKHALLGRSRIRVTPTTLRYIRLFREKSPPPSKEELMKAVKSDCNENADPRCPTLWKLVEEGKPIPEALPER</sequence>
<organism evidence="2 3">
    <name type="scientific">Polyangium jinanense</name>
    <dbReference type="NCBI Taxonomy" id="2829994"/>
    <lineage>
        <taxon>Bacteria</taxon>
        <taxon>Pseudomonadati</taxon>
        <taxon>Myxococcota</taxon>
        <taxon>Polyangia</taxon>
        <taxon>Polyangiales</taxon>
        <taxon>Polyangiaceae</taxon>
        <taxon>Polyangium</taxon>
    </lineage>
</organism>
<proteinExistence type="predicted"/>
<dbReference type="RefSeq" id="WP_272427581.1">
    <property type="nucleotide sequence ID" value="NZ_JAGTJJ010000061.1"/>
</dbReference>